<keyword evidence="5" id="KW-0479">Metal-binding</keyword>
<protein>
    <recommendedName>
        <fullName evidence="11">Hexosyltransferase</fullName>
        <ecNumber evidence="11">2.4.1.-</ecNumber>
    </recommendedName>
</protein>
<dbReference type="InterPro" id="IPR002495">
    <property type="entry name" value="Glyco_trans_8"/>
</dbReference>
<evidence type="ECO:0000256" key="2">
    <source>
        <dbReference type="ARBA" id="ARBA00022676"/>
    </source>
</evidence>
<dbReference type="GO" id="GO:0071555">
    <property type="term" value="P:cell wall organization"/>
    <property type="evidence" value="ECO:0007669"/>
    <property type="project" value="UniProtKB-KW"/>
</dbReference>
<proteinExistence type="inferred from homology"/>
<evidence type="ECO:0000256" key="10">
    <source>
        <dbReference type="ARBA" id="ARBA00038162"/>
    </source>
</evidence>
<dbReference type="CDD" id="cd02537">
    <property type="entry name" value="GT8_Glycogenin"/>
    <property type="match status" value="1"/>
</dbReference>
<evidence type="ECO:0000256" key="5">
    <source>
        <dbReference type="ARBA" id="ARBA00022723"/>
    </source>
</evidence>
<evidence type="ECO:0000256" key="7">
    <source>
        <dbReference type="ARBA" id="ARBA00023136"/>
    </source>
</evidence>
<organism evidence="13 14">
    <name type="scientific">Panicum virgatum</name>
    <name type="common">Blackwell switchgrass</name>
    <dbReference type="NCBI Taxonomy" id="38727"/>
    <lineage>
        <taxon>Eukaryota</taxon>
        <taxon>Viridiplantae</taxon>
        <taxon>Streptophyta</taxon>
        <taxon>Embryophyta</taxon>
        <taxon>Tracheophyta</taxon>
        <taxon>Spermatophyta</taxon>
        <taxon>Magnoliopsida</taxon>
        <taxon>Liliopsida</taxon>
        <taxon>Poales</taxon>
        <taxon>Poaceae</taxon>
        <taxon>PACMAD clade</taxon>
        <taxon>Panicoideae</taxon>
        <taxon>Panicodae</taxon>
        <taxon>Paniceae</taxon>
        <taxon>Panicinae</taxon>
        <taxon>Panicum</taxon>
        <taxon>Panicum sect. Hiantes</taxon>
    </lineage>
</organism>
<name>A0A8T0S4V6_PANVG</name>
<comment type="caution">
    <text evidence="13">The sequence shown here is derived from an EMBL/GenBank/DDBJ whole genome shotgun (WGS) entry which is preliminary data.</text>
</comment>
<dbReference type="GO" id="GO:0016757">
    <property type="term" value="F:glycosyltransferase activity"/>
    <property type="evidence" value="ECO:0007669"/>
    <property type="project" value="UniProtKB-KW"/>
</dbReference>
<evidence type="ECO:0000256" key="6">
    <source>
        <dbReference type="ARBA" id="ARBA00022989"/>
    </source>
</evidence>
<evidence type="ECO:0000256" key="4">
    <source>
        <dbReference type="ARBA" id="ARBA00022692"/>
    </source>
</evidence>
<reference evidence="13" key="1">
    <citation type="submission" date="2020-05" db="EMBL/GenBank/DDBJ databases">
        <title>WGS assembly of Panicum virgatum.</title>
        <authorList>
            <person name="Lovell J.T."/>
            <person name="Jenkins J."/>
            <person name="Shu S."/>
            <person name="Juenger T.E."/>
            <person name="Schmutz J."/>
        </authorList>
    </citation>
    <scope>NUCLEOTIDE SEQUENCE</scope>
    <source>
        <strain evidence="13">AP13</strain>
    </source>
</reference>
<evidence type="ECO:0000313" key="13">
    <source>
        <dbReference type="EMBL" id="KAG2593040.1"/>
    </source>
</evidence>
<dbReference type="GO" id="GO:0000139">
    <property type="term" value="C:Golgi membrane"/>
    <property type="evidence" value="ECO:0007669"/>
    <property type="project" value="UniProtKB-SubCell"/>
</dbReference>
<feature type="region of interest" description="Disordered" evidence="12">
    <location>
        <begin position="58"/>
        <end position="96"/>
    </location>
</feature>
<dbReference type="FunFam" id="3.90.550.10:FF:000018">
    <property type="entry name" value="Hexosyltransferase"/>
    <property type="match status" value="1"/>
</dbReference>
<feature type="compositionally biased region" description="Low complexity" evidence="12">
    <location>
        <begin position="75"/>
        <end position="92"/>
    </location>
</feature>
<keyword evidence="14" id="KW-1185">Reference proteome</keyword>
<dbReference type="EC" id="2.4.1.-" evidence="11"/>
<dbReference type="Gene3D" id="3.90.550.10">
    <property type="entry name" value="Spore Coat Polysaccharide Biosynthesis Protein SpsA, Chain A"/>
    <property type="match status" value="1"/>
</dbReference>
<keyword evidence="8" id="KW-0464">Manganese</keyword>
<comment type="similarity">
    <text evidence="10">Belongs to the glycosyltransferase 8 family. Glycogenin subfamily.</text>
</comment>
<evidence type="ECO:0000256" key="11">
    <source>
        <dbReference type="RuleBase" id="RU362027"/>
    </source>
</evidence>
<comment type="subcellular location">
    <subcellularLocation>
        <location evidence="1">Golgi apparatus membrane</location>
        <topology evidence="1">Single-pass type II membrane protein</topology>
    </subcellularLocation>
</comment>
<evidence type="ECO:0000256" key="9">
    <source>
        <dbReference type="ARBA" id="ARBA00023316"/>
    </source>
</evidence>
<dbReference type="PANTHER" id="PTHR11183">
    <property type="entry name" value="GLYCOGENIN SUBFAMILY MEMBER"/>
    <property type="match status" value="1"/>
</dbReference>
<dbReference type="GO" id="GO:0046872">
    <property type="term" value="F:metal ion binding"/>
    <property type="evidence" value="ECO:0007669"/>
    <property type="project" value="UniProtKB-KW"/>
</dbReference>
<gene>
    <name evidence="13" type="ORF">PVAP13_5NG632023</name>
</gene>
<evidence type="ECO:0000256" key="3">
    <source>
        <dbReference type="ARBA" id="ARBA00022679"/>
    </source>
</evidence>
<keyword evidence="4" id="KW-0812">Transmembrane</keyword>
<keyword evidence="9" id="KW-0961">Cell wall biogenesis/degradation</keyword>
<keyword evidence="6" id="KW-1133">Transmembrane helix</keyword>
<keyword evidence="3" id="KW-0808">Transferase</keyword>
<dbReference type="Pfam" id="PF01501">
    <property type="entry name" value="Glyco_transf_8"/>
    <property type="match status" value="1"/>
</dbReference>
<evidence type="ECO:0000256" key="12">
    <source>
        <dbReference type="SAM" id="MobiDB-lite"/>
    </source>
</evidence>
<keyword evidence="2" id="KW-0328">Glycosyltransferase</keyword>
<evidence type="ECO:0000256" key="8">
    <source>
        <dbReference type="ARBA" id="ARBA00023211"/>
    </source>
</evidence>
<evidence type="ECO:0000256" key="1">
    <source>
        <dbReference type="ARBA" id="ARBA00004323"/>
    </source>
</evidence>
<dbReference type="EMBL" id="CM029046">
    <property type="protein sequence ID" value="KAG2593040.1"/>
    <property type="molecule type" value="Genomic_DNA"/>
</dbReference>
<dbReference type="Proteomes" id="UP000823388">
    <property type="component" value="Chromosome 5N"/>
</dbReference>
<dbReference type="AlphaFoldDB" id="A0A8T0S4V6"/>
<sequence>MTGGGIRKKSGIHKLLVLLLFFACAIVALLVRGNGCCVVVQVAVALPRTVPVSLLGAPPTASHPSGDIPTTSTGAAAAAAHGGQQEPDAVAAPEEEELSARPYAADSIWDIQWESVARSLSSYIGDDDTGSGIVRVGLLNFNSSEVARWRSTLPAADVRAVSLAPAADAVTWKTLYPSWIDEDSNRSSCPSLPDPDPPLRDYDLVAVKLPCRRQGWSRDVRRLHLQLSAAKLALHGSSSSVPKAGMVLILSEAKCLPLPNLFPCKHLLARHAHAWLYRPDAAYLRDRLNLPVGSCQLAVPSLRPPPPGQPGAAPRSRIGRQAYATVLHSADAYVCGAIALAQSIRQSGSTRDLVALVDAQNVGAEQRAALATAGWQVRPAPRIRNPRAARGAYNEWNYSKFRLWQLTDYDKVVFLDADLLVLRSMDFLFEEAPELSATVNSGARFNSGVMVLEPCNCTFELLMAGIHDIDSYNGGDQGYLNEVFPWWQWHRLPRRANSLKYARDEADREAQAQARVLGAEPAEVHAVHFLGIKPWLCYRDYDCNWNVPALRRFASDEAHARWWAVHDRIEPAELRDRFCALPEGQMAMLEQHRREAAAVNAPDGHWNRTITDPRRLIKAHYQH</sequence>
<accession>A0A8T0S4V6</accession>
<dbReference type="InterPro" id="IPR050587">
    <property type="entry name" value="GNT1/Glycosyltrans_8"/>
</dbReference>
<dbReference type="InterPro" id="IPR029044">
    <property type="entry name" value="Nucleotide-diphossugar_trans"/>
</dbReference>
<dbReference type="SUPFAM" id="SSF53448">
    <property type="entry name" value="Nucleotide-diphospho-sugar transferases"/>
    <property type="match status" value="1"/>
</dbReference>
<evidence type="ECO:0000313" key="14">
    <source>
        <dbReference type="Proteomes" id="UP000823388"/>
    </source>
</evidence>
<keyword evidence="7" id="KW-0472">Membrane</keyword>